<geneLocation type="plasmid" evidence="2 3">
    <name>pRgalR602c</name>
</geneLocation>
<keyword evidence="2" id="KW-0614">Plasmid</keyword>
<dbReference type="HOGENOM" id="CLU_2957496_0_0_5"/>
<keyword evidence="3" id="KW-1185">Reference proteome</keyword>
<name>A0A0B4XGF9_9HYPH</name>
<proteinExistence type="predicted"/>
<evidence type="ECO:0000256" key="1">
    <source>
        <dbReference type="SAM" id="MobiDB-lite"/>
    </source>
</evidence>
<dbReference type="KEGG" id="rga:RGR602_PC01816"/>
<gene>
    <name evidence="2" type="ORF">RGR602_PC01816</name>
</gene>
<sequence length="59" mass="6348">MGPAISEIPTPIDALRPGAMSDKEPAADTLHFLIARALDEAIAKPRRRDLAMPREAAPD</sequence>
<evidence type="ECO:0000313" key="2">
    <source>
        <dbReference type="EMBL" id="AJD45840.1"/>
    </source>
</evidence>
<feature type="region of interest" description="Disordered" evidence="1">
    <location>
        <begin position="1"/>
        <end position="22"/>
    </location>
</feature>
<dbReference type="AlphaFoldDB" id="A0A0B4XGF9"/>
<accession>A0A0B4XGF9</accession>
<reference evidence="2 3" key="1">
    <citation type="submission" date="2013-11" db="EMBL/GenBank/DDBJ databases">
        <title>Complete genome sequence of Rhizobium gallicum bv. gallicum R602.</title>
        <authorList>
            <person name="Bustos P."/>
            <person name="Santamaria R.I."/>
            <person name="Lozano L."/>
            <person name="Acosta J.L."/>
            <person name="Ormeno-Orrillo E."/>
            <person name="Rogel M.A."/>
            <person name="Romero D."/>
            <person name="Cevallos M.A."/>
            <person name="Martinez-Romero E."/>
            <person name="Gonzalez V."/>
        </authorList>
    </citation>
    <scope>NUCLEOTIDE SEQUENCE [LARGE SCALE GENOMIC DNA]</scope>
    <source>
        <strain evidence="2 3">R602</strain>
        <plasmid evidence="2 3">pRgalR602c</plasmid>
    </source>
</reference>
<protein>
    <submittedName>
        <fullName evidence="2">Uncharacterized protein</fullName>
    </submittedName>
</protein>
<evidence type="ECO:0000313" key="3">
    <source>
        <dbReference type="Proteomes" id="UP000031368"/>
    </source>
</evidence>
<dbReference type="Proteomes" id="UP000031368">
    <property type="component" value="Plasmid pRgalR602c"/>
</dbReference>
<dbReference type="EMBL" id="CP006880">
    <property type="protein sequence ID" value="AJD45840.1"/>
    <property type="molecule type" value="Genomic_DNA"/>
</dbReference>
<organism evidence="2 3">
    <name type="scientific">Rhizobium gallicum bv. gallicum R602sp</name>
    <dbReference type="NCBI Taxonomy" id="1041138"/>
    <lineage>
        <taxon>Bacteria</taxon>
        <taxon>Pseudomonadati</taxon>
        <taxon>Pseudomonadota</taxon>
        <taxon>Alphaproteobacteria</taxon>
        <taxon>Hyphomicrobiales</taxon>
        <taxon>Rhizobiaceae</taxon>
        <taxon>Rhizobium/Agrobacterium group</taxon>
        <taxon>Rhizobium</taxon>
    </lineage>
</organism>